<name>A0A6J6NHU2_9ZZZZ</name>
<gene>
    <name evidence="1" type="ORF">UFOPK2399_00153</name>
</gene>
<reference evidence="1" key="1">
    <citation type="submission" date="2020-05" db="EMBL/GenBank/DDBJ databases">
        <authorList>
            <person name="Chiriac C."/>
            <person name="Salcher M."/>
            <person name="Ghai R."/>
            <person name="Kavagutti S V."/>
        </authorList>
    </citation>
    <scope>NUCLEOTIDE SEQUENCE</scope>
</reference>
<proteinExistence type="predicted"/>
<evidence type="ECO:0000313" key="1">
    <source>
        <dbReference type="EMBL" id="CAB4684033.1"/>
    </source>
</evidence>
<dbReference type="EMBL" id="CAEZXP010000001">
    <property type="protein sequence ID" value="CAB4684033.1"/>
    <property type="molecule type" value="Genomic_DNA"/>
</dbReference>
<accession>A0A6J6NHU2</accession>
<dbReference type="AlphaFoldDB" id="A0A6J6NHU2"/>
<organism evidence="1">
    <name type="scientific">freshwater metagenome</name>
    <dbReference type="NCBI Taxonomy" id="449393"/>
    <lineage>
        <taxon>unclassified sequences</taxon>
        <taxon>metagenomes</taxon>
        <taxon>ecological metagenomes</taxon>
    </lineage>
</organism>
<sequence length="41" mass="4703">MFRTLPVVFLPGYSTGMVKASDYVALLEKQTFSKDRVRPRP</sequence>
<protein>
    <submittedName>
        <fullName evidence="1">Unannotated protein</fullName>
    </submittedName>
</protein>